<gene>
    <name evidence="2" type="ORF">EV186_101964</name>
</gene>
<dbReference type="Proteomes" id="UP000295444">
    <property type="component" value="Unassembled WGS sequence"/>
</dbReference>
<evidence type="ECO:0000313" key="3">
    <source>
        <dbReference type="Proteomes" id="UP000295444"/>
    </source>
</evidence>
<protein>
    <submittedName>
        <fullName evidence="2">Helix-turn-helix protein</fullName>
    </submittedName>
</protein>
<reference evidence="2 3" key="1">
    <citation type="submission" date="2019-03" db="EMBL/GenBank/DDBJ databases">
        <title>Genomic Encyclopedia of Type Strains, Phase IV (KMG-IV): sequencing the most valuable type-strain genomes for metagenomic binning, comparative biology and taxonomic classification.</title>
        <authorList>
            <person name="Goeker M."/>
        </authorList>
    </citation>
    <scope>NUCLEOTIDE SEQUENCE [LARGE SCALE GENOMIC DNA]</scope>
    <source>
        <strain evidence="2 3">DSM 45361</strain>
    </source>
</reference>
<organism evidence="2 3">
    <name type="scientific">Labedaea rhizosphaerae</name>
    <dbReference type="NCBI Taxonomy" id="598644"/>
    <lineage>
        <taxon>Bacteria</taxon>
        <taxon>Bacillati</taxon>
        <taxon>Actinomycetota</taxon>
        <taxon>Actinomycetes</taxon>
        <taxon>Pseudonocardiales</taxon>
        <taxon>Pseudonocardiaceae</taxon>
        <taxon>Labedaea</taxon>
    </lineage>
</organism>
<comment type="caution">
    <text evidence="2">The sequence shown here is derived from an EMBL/GenBank/DDBJ whole genome shotgun (WGS) entry which is preliminary data.</text>
</comment>
<evidence type="ECO:0000259" key="1">
    <source>
        <dbReference type="Pfam" id="PF19054"/>
    </source>
</evidence>
<dbReference type="EMBL" id="SNXZ01000001">
    <property type="protein sequence ID" value="TDQ05000.1"/>
    <property type="molecule type" value="Genomic_DNA"/>
</dbReference>
<dbReference type="Pfam" id="PF13560">
    <property type="entry name" value="HTH_31"/>
    <property type="match status" value="1"/>
</dbReference>
<dbReference type="AlphaFoldDB" id="A0A4R6SN55"/>
<accession>A0A4R6SN55</accession>
<keyword evidence="3" id="KW-1185">Reference proteome</keyword>
<evidence type="ECO:0000313" key="2">
    <source>
        <dbReference type="EMBL" id="TDQ05000.1"/>
    </source>
</evidence>
<sequence>MANARLTGKAAAHQLDWDESKISRMLSGKRPGSEVDTAALLALCRVHGEERNRLLSLARDQSTQGLLRQHGSHLPKEVAELVEHENLAVELINYEGVGVPGLLQTDEYATAVITALPNVPRSEIQERVAIRLARQALLSAPGSRNFTFYLHEFVLRLPVGGPAVMSAQLHKLLQLSVRLNITIRVLPAELGAHAAFCGSFMFLEFADFHPVIYLESDTSSLFLEKQEESTAYRQIIASLAGNALDVGQSRELISQVAVELYADGDDHYDLT</sequence>
<name>A0A4R6SN55_LABRH</name>
<dbReference type="InterPro" id="IPR043917">
    <property type="entry name" value="DUF5753"/>
</dbReference>
<dbReference type="Pfam" id="PF19054">
    <property type="entry name" value="DUF5753"/>
    <property type="match status" value="1"/>
</dbReference>
<proteinExistence type="predicted"/>
<feature type="domain" description="DUF5753" evidence="1">
    <location>
        <begin position="79"/>
        <end position="254"/>
    </location>
</feature>